<dbReference type="InterPro" id="IPR004101">
    <property type="entry name" value="Mur_ligase_C"/>
</dbReference>
<dbReference type="InterPro" id="IPR005484">
    <property type="entry name" value="Ribosomal_uL18_bac/plant/anim"/>
</dbReference>
<evidence type="ECO:0000256" key="6">
    <source>
        <dbReference type="ARBA" id="ARBA00023274"/>
    </source>
</evidence>
<dbReference type="PANTHER" id="PTHR43024:SF1">
    <property type="entry name" value="UDP-N-ACETYLMURAMOYL-TRIPEPTIDE--D-ALANYL-D-ALANINE LIGASE"/>
    <property type="match status" value="1"/>
</dbReference>
<dbReference type="GO" id="GO:0016881">
    <property type="term" value="F:acid-amino acid ligase activity"/>
    <property type="evidence" value="ECO:0007669"/>
    <property type="project" value="InterPro"/>
</dbReference>
<dbReference type="SUPFAM" id="SSF53137">
    <property type="entry name" value="Translational machinery components"/>
    <property type="match status" value="1"/>
</dbReference>
<dbReference type="GO" id="GO:0006412">
    <property type="term" value="P:translation"/>
    <property type="evidence" value="ECO:0007669"/>
    <property type="project" value="InterPro"/>
</dbReference>
<feature type="domain" description="Mur ligase C-terminal" evidence="7">
    <location>
        <begin position="442"/>
        <end position="567"/>
    </location>
</feature>
<proteinExistence type="evidence at transcript level"/>
<keyword evidence="6" id="KW-0687">Ribonucleoprotein</keyword>
<keyword evidence="2" id="KW-0436">Ligase</keyword>
<dbReference type="Gene3D" id="3.40.1190.10">
    <property type="entry name" value="Mur-like, catalytic domain"/>
    <property type="match status" value="1"/>
</dbReference>
<dbReference type="GO" id="GO:1990904">
    <property type="term" value="C:ribonucleoprotein complex"/>
    <property type="evidence" value="ECO:0007669"/>
    <property type="project" value="UniProtKB-KW"/>
</dbReference>
<keyword evidence="4" id="KW-0067">ATP-binding</keyword>
<evidence type="ECO:0000256" key="1">
    <source>
        <dbReference type="ARBA" id="ARBA00007116"/>
    </source>
</evidence>
<evidence type="ECO:0000256" key="2">
    <source>
        <dbReference type="ARBA" id="ARBA00022598"/>
    </source>
</evidence>
<dbReference type="SUPFAM" id="SSF53244">
    <property type="entry name" value="MurD-like peptide ligases, peptide-binding domain"/>
    <property type="match status" value="1"/>
</dbReference>
<sequence>MAMPLIRRNLDLKRVIISYRALATAPFHSEPSKHKGNASPNNYLGASRLPNTVSISKGTNNLKGMKIELLDSDLFWAPSVFADVSRVSSDCSGVSGNHAEIQLKEAPGHHDIDKLEDMRFRGDLLYKLDIDSRESEEYDFDFHRRKPKNQGTGHQMKTRSVQDNEKFAKSNVNLRKNKSKHMTCKHEPANENYDNVDKESKSVPADFWLREEEALERKKKLLSFKEMTDAYMHPFCLDIFVSKSSVCACIVHRVTCNVVAVAQSISKDMKSDLISRKDLTACAAVGGILAQRAIADDIYTAVYTPRKGDKLEGKVMVVLQSIINHGVDIKVLFGSKVGCDVRLIAAQSTQGGCAVQVTLEHCSSVNSLLGYESKRKSMRESIGLEGDTNSKSSSLRVVFEIPSPGLHLAMNACAAGAVAVSLGIPLPQVGKSLANFRPAKMRLNIENCKNKIRIINDAYNANPVSMVAALELLHSIDCKGRRVAILGDMLELGKFGKKAHLDVIKLCLELGIELVGIAGLQFMEAIKVADLTSAEFSVISALDSESLASQIGKKFTAGDVVLVKGSRGMRMEVIVDVIRSIDV</sequence>
<keyword evidence="3" id="KW-0547">Nucleotide-binding</keyword>
<evidence type="ECO:0000256" key="5">
    <source>
        <dbReference type="ARBA" id="ARBA00022980"/>
    </source>
</evidence>
<dbReference type="Gene3D" id="3.90.190.20">
    <property type="entry name" value="Mur ligase, C-terminal domain"/>
    <property type="match status" value="1"/>
</dbReference>
<comment type="similarity">
    <text evidence="1">Belongs to the universal ribosomal protein uL18 family.</text>
</comment>
<evidence type="ECO:0000256" key="3">
    <source>
        <dbReference type="ARBA" id="ARBA00022741"/>
    </source>
</evidence>
<evidence type="ECO:0000259" key="7">
    <source>
        <dbReference type="Pfam" id="PF02875"/>
    </source>
</evidence>
<keyword evidence="5" id="KW-0689">Ribosomal protein</keyword>
<evidence type="ECO:0000256" key="4">
    <source>
        <dbReference type="ARBA" id="ARBA00022840"/>
    </source>
</evidence>
<protein>
    <recommendedName>
        <fullName evidence="7">Mur ligase C-terminal domain-containing protein</fullName>
    </recommendedName>
</protein>
<dbReference type="Pfam" id="PF02875">
    <property type="entry name" value="Mur_ligase_C"/>
    <property type="match status" value="1"/>
</dbReference>
<dbReference type="InterPro" id="IPR051046">
    <property type="entry name" value="MurCDEF_CellWall_CoF430Synth"/>
</dbReference>
<dbReference type="GO" id="GO:0005840">
    <property type="term" value="C:ribosome"/>
    <property type="evidence" value="ECO:0007669"/>
    <property type="project" value="UniProtKB-KW"/>
</dbReference>
<dbReference type="InterPro" id="IPR036615">
    <property type="entry name" value="Mur_ligase_C_dom_sf"/>
</dbReference>
<dbReference type="AlphaFoldDB" id="B8LMX3"/>
<reference evidence="8" key="1">
    <citation type="submission" date="2007-06" db="EMBL/GenBank/DDBJ databases">
        <title>Full length cDNA sequences from Sitka Spruce (Picea sitchensis).</title>
        <authorList>
            <person name="Ralph S.G."/>
            <person name="Chun H.E."/>
            <person name="Liao N."/>
            <person name="Ali J."/>
            <person name="Reid K."/>
            <person name="Kolosova N."/>
            <person name="Cooper N."/>
            <person name="Cullis C."/>
            <person name="Jancsik S."/>
            <person name="Moore R."/>
            <person name="Mayo M."/>
            <person name="Wagner S."/>
            <person name="Holt R.A."/>
            <person name="Jones S.J.M."/>
            <person name="Marra M.A."/>
            <person name="Ritland C.E."/>
            <person name="Ritland K."/>
            <person name="Bohlmann J."/>
        </authorList>
    </citation>
    <scope>NUCLEOTIDE SEQUENCE</scope>
    <source>
        <tissue evidence="8">Green portion of the leader tissue</tissue>
    </source>
</reference>
<dbReference type="GO" id="GO:0005524">
    <property type="term" value="F:ATP binding"/>
    <property type="evidence" value="ECO:0007669"/>
    <property type="project" value="UniProtKB-KW"/>
</dbReference>
<dbReference type="EMBL" id="EF677156">
    <property type="protein sequence ID" value="ABR17003.1"/>
    <property type="molecule type" value="mRNA"/>
</dbReference>
<organism evidence="8">
    <name type="scientific">Picea sitchensis</name>
    <name type="common">Sitka spruce</name>
    <name type="synonym">Pinus sitchensis</name>
    <dbReference type="NCBI Taxonomy" id="3332"/>
    <lineage>
        <taxon>Eukaryota</taxon>
        <taxon>Viridiplantae</taxon>
        <taxon>Streptophyta</taxon>
        <taxon>Embryophyta</taxon>
        <taxon>Tracheophyta</taxon>
        <taxon>Spermatophyta</taxon>
        <taxon>Pinopsida</taxon>
        <taxon>Pinidae</taxon>
        <taxon>Conifers I</taxon>
        <taxon>Pinales</taxon>
        <taxon>Pinaceae</taxon>
        <taxon>Picea</taxon>
    </lineage>
</organism>
<accession>B8LMX3</accession>
<dbReference type="GO" id="GO:0003735">
    <property type="term" value="F:structural constituent of ribosome"/>
    <property type="evidence" value="ECO:0007669"/>
    <property type="project" value="InterPro"/>
</dbReference>
<dbReference type="Gene3D" id="3.30.420.100">
    <property type="match status" value="1"/>
</dbReference>
<evidence type="ECO:0000313" key="8">
    <source>
        <dbReference type="EMBL" id="ABR17003.1"/>
    </source>
</evidence>
<dbReference type="InterPro" id="IPR036565">
    <property type="entry name" value="Mur-like_cat_sf"/>
</dbReference>
<dbReference type="PANTHER" id="PTHR43024">
    <property type="entry name" value="UDP-N-ACETYLMURAMOYL-TRIPEPTIDE--D-ALANYL-D-ALANINE LIGASE"/>
    <property type="match status" value="1"/>
</dbReference>
<dbReference type="Pfam" id="PF00861">
    <property type="entry name" value="Ribosomal_L18p"/>
    <property type="match status" value="1"/>
</dbReference>
<name>B8LMX3_PICSI</name>
<dbReference type="SUPFAM" id="SSF53623">
    <property type="entry name" value="MurD-like peptide ligases, catalytic domain"/>
    <property type="match status" value="1"/>
</dbReference>